<comment type="caution">
    <text evidence="2">The sequence shown here is derived from an EMBL/GenBank/DDBJ whole genome shotgun (WGS) entry which is preliminary data.</text>
</comment>
<accession>A0A4C1ZFS2</accession>
<keyword evidence="3" id="KW-1185">Reference proteome</keyword>
<dbReference type="AlphaFoldDB" id="A0A4C1ZFS2"/>
<reference evidence="2 3" key="1">
    <citation type="journal article" date="2019" name="Commun. Biol.">
        <title>The bagworm genome reveals a unique fibroin gene that provides high tensile strength.</title>
        <authorList>
            <person name="Kono N."/>
            <person name="Nakamura H."/>
            <person name="Ohtoshi R."/>
            <person name="Tomita M."/>
            <person name="Numata K."/>
            <person name="Arakawa K."/>
        </authorList>
    </citation>
    <scope>NUCLEOTIDE SEQUENCE [LARGE SCALE GENOMIC DNA]</scope>
</reference>
<name>A0A4C1ZFS2_EUMVA</name>
<evidence type="ECO:0000313" key="2">
    <source>
        <dbReference type="EMBL" id="GBP86650.1"/>
    </source>
</evidence>
<dbReference type="EMBL" id="BGZK01001805">
    <property type="protein sequence ID" value="GBP86650.1"/>
    <property type="molecule type" value="Genomic_DNA"/>
</dbReference>
<proteinExistence type="predicted"/>
<evidence type="ECO:0000313" key="3">
    <source>
        <dbReference type="Proteomes" id="UP000299102"/>
    </source>
</evidence>
<organism evidence="2 3">
    <name type="scientific">Eumeta variegata</name>
    <name type="common">Bagworm moth</name>
    <name type="synonym">Eumeta japonica</name>
    <dbReference type="NCBI Taxonomy" id="151549"/>
    <lineage>
        <taxon>Eukaryota</taxon>
        <taxon>Metazoa</taxon>
        <taxon>Ecdysozoa</taxon>
        <taxon>Arthropoda</taxon>
        <taxon>Hexapoda</taxon>
        <taxon>Insecta</taxon>
        <taxon>Pterygota</taxon>
        <taxon>Neoptera</taxon>
        <taxon>Endopterygota</taxon>
        <taxon>Lepidoptera</taxon>
        <taxon>Glossata</taxon>
        <taxon>Ditrysia</taxon>
        <taxon>Tineoidea</taxon>
        <taxon>Psychidae</taxon>
        <taxon>Oiketicinae</taxon>
        <taxon>Eumeta</taxon>
    </lineage>
</organism>
<sequence>MPAFKLEYAIFLKTPLSKLVANTADGNSFRSTIVCSRKLAIKCTAVEGGYRDSDGGIFGDRADDRTGDKFIITSASLYNGRAPPLARTRGPAPASERDGGVRTMSK</sequence>
<evidence type="ECO:0000256" key="1">
    <source>
        <dbReference type="SAM" id="MobiDB-lite"/>
    </source>
</evidence>
<gene>
    <name evidence="2" type="ORF">EVAR_81950_1</name>
</gene>
<feature type="region of interest" description="Disordered" evidence="1">
    <location>
        <begin position="82"/>
        <end position="106"/>
    </location>
</feature>
<protein>
    <submittedName>
        <fullName evidence="2">Uncharacterized protein</fullName>
    </submittedName>
</protein>
<dbReference type="Proteomes" id="UP000299102">
    <property type="component" value="Unassembled WGS sequence"/>
</dbReference>